<evidence type="ECO:0000313" key="12">
    <source>
        <dbReference type="Proteomes" id="UP000229342"/>
    </source>
</evidence>
<dbReference type="InterPro" id="IPR023596">
    <property type="entry name" value="Peptidase_PrsW_arch/bac"/>
</dbReference>
<feature type="transmembrane region" description="Helical" evidence="10">
    <location>
        <begin position="6"/>
        <end position="25"/>
    </location>
</feature>
<dbReference type="PANTHER" id="PTHR36844:SF1">
    <property type="entry name" value="PROTEASE PRSW"/>
    <property type="match status" value="1"/>
</dbReference>
<evidence type="ECO:0000256" key="4">
    <source>
        <dbReference type="ARBA" id="ARBA00022475"/>
    </source>
</evidence>
<keyword evidence="4" id="KW-1003">Cell membrane</keyword>
<evidence type="ECO:0000256" key="10">
    <source>
        <dbReference type="SAM" id="Phobius"/>
    </source>
</evidence>
<evidence type="ECO:0000313" key="11">
    <source>
        <dbReference type="EMBL" id="PIQ68805.1"/>
    </source>
</evidence>
<evidence type="ECO:0000256" key="5">
    <source>
        <dbReference type="ARBA" id="ARBA00022670"/>
    </source>
</evidence>
<proteinExistence type="inferred from homology"/>
<keyword evidence="9 10" id="KW-0472">Membrane</keyword>
<feature type="transmembrane region" description="Helical" evidence="10">
    <location>
        <begin position="67"/>
        <end position="91"/>
    </location>
</feature>
<dbReference type="GO" id="GO:0006508">
    <property type="term" value="P:proteolysis"/>
    <property type="evidence" value="ECO:0007669"/>
    <property type="project" value="UniProtKB-KW"/>
</dbReference>
<feature type="transmembrane region" description="Helical" evidence="10">
    <location>
        <begin position="175"/>
        <end position="194"/>
    </location>
</feature>
<dbReference type="PIRSF" id="PIRSF016933">
    <property type="entry name" value="PrsW"/>
    <property type="match status" value="1"/>
</dbReference>
<name>A0A2H0KC62_9BACT</name>
<keyword evidence="5" id="KW-0645">Protease</keyword>
<comment type="similarity">
    <text evidence="2">Belongs to the protease PrsW family.</text>
</comment>
<evidence type="ECO:0000256" key="9">
    <source>
        <dbReference type="ARBA" id="ARBA00023136"/>
    </source>
</evidence>
<accession>A0A2H0KC62</accession>
<comment type="caution">
    <text evidence="11">The sequence shown here is derived from an EMBL/GenBank/DDBJ whole genome shotgun (WGS) entry which is preliminary data.</text>
</comment>
<keyword evidence="6 10" id="KW-0812">Transmembrane</keyword>
<feature type="transmembrane region" description="Helical" evidence="10">
    <location>
        <begin position="138"/>
        <end position="163"/>
    </location>
</feature>
<dbReference type="EMBL" id="PCVG01000026">
    <property type="protein sequence ID" value="PIQ68805.1"/>
    <property type="molecule type" value="Genomic_DNA"/>
</dbReference>
<organism evidence="11 12">
    <name type="scientific">Candidatus Taylorbacteria bacterium CG11_big_fil_rev_8_21_14_0_20_46_11</name>
    <dbReference type="NCBI Taxonomy" id="1975025"/>
    <lineage>
        <taxon>Bacteria</taxon>
        <taxon>Candidatus Tayloriibacteriota</taxon>
    </lineage>
</organism>
<feature type="transmembrane region" description="Helical" evidence="10">
    <location>
        <begin position="37"/>
        <end position="55"/>
    </location>
</feature>
<keyword evidence="8 10" id="KW-1133">Transmembrane helix</keyword>
<reference evidence="11 12" key="1">
    <citation type="submission" date="2017-09" db="EMBL/GenBank/DDBJ databases">
        <title>Depth-based differentiation of microbial function through sediment-hosted aquifers and enrichment of novel symbionts in the deep terrestrial subsurface.</title>
        <authorList>
            <person name="Probst A.J."/>
            <person name="Ladd B."/>
            <person name="Jarett J.K."/>
            <person name="Geller-Mcgrath D.E."/>
            <person name="Sieber C.M."/>
            <person name="Emerson J.B."/>
            <person name="Anantharaman K."/>
            <person name="Thomas B.C."/>
            <person name="Malmstrom R."/>
            <person name="Stieglmeier M."/>
            <person name="Klingl A."/>
            <person name="Woyke T."/>
            <person name="Ryan C.M."/>
            <person name="Banfield J.F."/>
        </authorList>
    </citation>
    <scope>NUCLEOTIDE SEQUENCE [LARGE SCALE GENOMIC DNA]</scope>
    <source>
        <strain evidence="11">CG11_big_fil_rev_8_21_14_0_20_46_11</strain>
    </source>
</reference>
<protein>
    <recommendedName>
        <fullName evidence="3">Protease PrsW</fullName>
    </recommendedName>
</protein>
<dbReference type="GO" id="GO:0005886">
    <property type="term" value="C:plasma membrane"/>
    <property type="evidence" value="ECO:0007669"/>
    <property type="project" value="UniProtKB-SubCell"/>
</dbReference>
<evidence type="ECO:0000256" key="3">
    <source>
        <dbReference type="ARBA" id="ARBA00018997"/>
    </source>
</evidence>
<dbReference type="PANTHER" id="PTHR36844">
    <property type="entry name" value="PROTEASE PRSW"/>
    <property type="match status" value="1"/>
</dbReference>
<comment type="subcellular location">
    <subcellularLocation>
        <location evidence="1">Cell membrane</location>
        <topology evidence="1">Multi-pass membrane protein</topology>
    </subcellularLocation>
</comment>
<evidence type="ECO:0000256" key="6">
    <source>
        <dbReference type="ARBA" id="ARBA00022692"/>
    </source>
</evidence>
<evidence type="ECO:0000256" key="1">
    <source>
        <dbReference type="ARBA" id="ARBA00004651"/>
    </source>
</evidence>
<feature type="transmembrane region" description="Helical" evidence="10">
    <location>
        <begin position="200"/>
        <end position="221"/>
    </location>
</feature>
<dbReference type="AlphaFoldDB" id="A0A2H0KC62"/>
<sequence>MSPSTLFYALLGGVLPALLWLWFWLREDRLHPEPRALIMASFVWGMIAVLLALPAEQWISNKYASTMTLVIIGWAITEEVLKYLASYVSALRRRENDEPIDSLIYLITAALGFAALENTLFLAGAFKTGGIAGGVDLGILRFVGASLLHVVSSGALGFFLALGFYKRQTVKEIDFFIGVVAAIVLHTLFNLFILKGAGNGLYTFTIFGFVWLAVILLLIGFEKVKQLKKPST</sequence>
<evidence type="ECO:0000256" key="2">
    <source>
        <dbReference type="ARBA" id="ARBA00009165"/>
    </source>
</evidence>
<dbReference type="GO" id="GO:0008233">
    <property type="term" value="F:peptidase activity"/>
    <property type="evidence" value="ECO:0007669"/>
    <property type="project" value="UniProtKB-KW"/>
</dbReference>
<dbReference type="InterPro" id="IPR026898">
    <property type="entry name" value="PrsW"/>
</dbReference>
<gene>
    <name evidence="11" type="ORF">COV91_02190</name>
</gene>
<evidence type="ECO:0000256" key="8">
    <source>
        <dbReference type="ARBA" id="ARBA00022989"/>
    </source>
</evidence>
<dbReference type="Pfam" id="PF13367">
    <property type="entry name" value="PrsW-protease"/>
    <property type="match status" value="1"/>
</dbReference>
<keyword evidence="7" id="KW-0378">Hydrolase</keyword>
<evidence type="ECO:0000256" key="7">
    <source>
        <dbReference type="ARBA" id="ARBA00022801"/>
    </source>
</evidence>
<dbReference type="Proteomes" id="UP000229342">
    <property type="component" value="Unassembled WGS sequence"/>
</dbReference>
<feature type="transmembrane region" description="Helical" evidence="10">
    <location>
        <begin position="103"/>
        <end position="126"/>
    </location>
</feature>